<keyword evidence="6 7" id="KW-0472">Membrane</keyword>
<evidence type="ECO:0000256" key="2">
    <source>
        <dbReference type="ARBA" id="ARBA00022692"/>
    </source>
</evidence>
<dbReference type="PANTHER" id="PTHR24221:SF503">
    <property type="entry name" value="MITOCHONDRIAL POTASSIUM CHANNEL ATP-BINDING SUBUNIT"/>
    <property type="match status" value="1"/>
</dbReference>
<evidence type="ECO:0000256" key="1">
    <source>
        <dbReference type="ARBA" id="ARBA00004651"/>
    </source>
</evidence>
<evidence type="ECO:0000256" key="6">
    <source>
        <dbReference type="ARBA" id="ARBA00023136"/>
    </source>
</evidence>
<dbReference type="PROSITE" id="PS50893">
    <property type="entry name" value="ABC_TRANSPORTER_2"/>
    <property type="match status" value="1"/>
</dbReference>
<gene>
    <name evidence="10" type="ORF">HC231_14260</name>
</gene>
<dbReference type="Gene3D" id="3.40.50.300">
    <property type="entry name" value="P-loop containing nucleotide triphosphate hydrolases"/>
    <property type="match status" value="1"/>
</dbReference>
<keyword evidence="5 7" id="KW-1133">Transmembrane helix</keyword>
<dbReference type="EMBL" id="CP050854">
    <property type="protein sequence ID" value="QTF08941.1"/>
    <property type="molecule type" value="Genomic_DNA"/>
</dbReference>
<dbReference type="InterPro" id="IPR011527">
    <property type="entry name" value="ABC1_TM_dom"/>
</dbReference>
<dbReference type="InterPro" id="IPR039421">
    <property type="entry name" value="Type_1_exporter"/>
</dbReference>
<feature type="transmembrane region" description="Helical" evidence="7">
    <location>
        <begin position="58"/>
        <end position="75"/>
    </location>
</feature>
<keyword evidence="11" id="KW-1185">Reference proteome</keyword>
<evidence type="ECO:0000313" key="10">
    <source>
        <dbReference type="EMBL" id="QTF08941.1"/>
    </source>
</evidence>
<dbReference type="InterPro" id="IPR027417">
    <property type="entry name" value="P-loop_NTPase"/>
</dbReference>
<feature type="transmembrane region" description="Helical" evidence="7">
    <location>
        <begin position="276"/>
        <end position="294"/>
    </location>
</feature>
<proteinExistence type="predicted"/>
<keyword evidence="4 10" id="KW-0067">ATP-binding</keyword>
<dbReference type="Pfam" id="PF00664">
    <property type="entry name" value="ABC_membrane"/>
    <property type="match status" value="1"/>
</dbReference>
<evidence type="ECO:0000256" key="3">
    <source>
        <dbReference type="ARBA" id="ARBA00022741"/>
    </source>
</evidence>
<dbReference type="InterPro" id="IPR003439">
    <property type="entry name" value="ABC_transporter-like_ATP-bd"/>
</dbReference>
<dbReference type="SUPFAM" id="SSF90123">
    <property type="entry name" value="ABC transporter transmembrane region"/>
    <property type="match status" value="1"/>
</dbReference>
<reference evidence="10 11" key="1">
    <citation type="submission" date="2020-03" db="EMBL/GenBank/DDBJ databases">
        <authorList>
            <person name="Bakhshi Ganjeh M."/>
        </authorList>
    </citation>
    <scope>NUCLEOTIDE SEQUENCE [LARGE SCALE GENOMIC DNA]</scope>
    <source>
        <strain evidence="11">Iran 50</strain>
    </source>
</reference>
<keyword evidence="3" id="KW-0547">Nucleotide-binding</keyword>
<feature type="domain" description="ABC transmembrane type-1" evidence="9">
    <location>
        <begin position="25"/>
        <end position="305"/>
    </location>
</feature>
<dbReference type="PROSITE" id="PS00211">
    <property type="entry name" value="ABC_TRANSPORTER_1"/>
    <property type="match status" value="1"/>
</dbReference>
<evidence type="ECO:0000256" key="5">
    <source>
        <dbReference type="ARBA" id="ARBA00022989"/>
    </source>
</evidence>
<dbReference type="Proteomes" id="UP000671960">
    <property type="component" value="Chromosome"/>
</dbReference>
<organism evidence="10 11">
    <name type="scientific">Brenneria izadpanahii</name>
    <dbReference type="NCBI Taxonomy" id="2722756"/>
    <lineage>
        <taxon>Bacteria</taxon>
        <taxon>Pseudomonadati</taxon>
        <taxon>Pseudomonadota</taxon>
        <taxon>Gammaproteobacteria</taxon>
        <taxon>Enterobacterales</taxon>
        <taxon>Pectobacteriaceae</taxon>
        <taxon>Brenneria</taxon>
    </lineage>
</organism>
<comment type="subcellular location">
    <subcellularLocation>
        <location evidence="1">Cell membrane</location>
        <topology evidence="1">Multi-pass membrane protein</topology>
    </subcellularLocation>
</comment>
<evidence type="ECO:0000259" key="9">
    <source>
        <dbReference type="PROSITE" id="PS50929"/>
    </source>
</evidence>
<protein>
    <submittedName>
        <fullName evidence="10">ABC transporter ATP-binding protein</fullName>
    </submittedName>
</protein>
<dbReference type="InterPro" id="IPR025662">
    <property type="entry name" value="Sigma_54_int_dom_ATP-bd_1"/>
</dbReference>
<dbReference type="InterPro" id="IPR017871">
    <property type="entry name" value="ABC_transporter-like_CS"/>
</dbReference>
<accession>A0ABX7UVQ9</accession>
<dbReference type="GO" id="GO:0005524">
    <property type="term" value="F:ATP binding"/>
    <property type="evidence" value="ECO:0007669"/>
    <property type="project" value="UniProtKB-KW"/>
</dbReference>
<evidence type="ECO:0000259" key="8">
    <source>
        <dbReference type="PROSITE" id="PS50893"/>
    </source>
</evidence>
<dbReference type="InterPro" id="IPR003593">
    <property type="entry name" value="AAA+_ATPase"/>
</dbReference>
<dbReference type="PANTHER" id="PTHR24221">
    <property type="entry name" value="ATP-BINDING CASSETTE SUB-FAMILY B"/>
    <property type="match status" value="1"/>
</dbReference>
<dbReference type="Pfam" id="PF00005">
    <property type="entry name" value="ABC_tran"/>
    <property type="match status" value="1"/>
</dbReference>
<evidence type="ECO:0000313" key="11">
    <source>
        <dbReference type="Proteomes" id="UP000671960"/>
    </source>
</evidence>
<feature type="transmembrane region" description="Helical" evidence="7">
    <location>
        <begin position="21"/>
        <end position="46"/>
    </location>
</feature>
<evidence type="ECO:0000256" key="7">
    <source>
        <dbReference type="SAM" id="Phobius"/>
    </source>
</evidence>
<feature type="domain" description="ABC transporter" evidence="8">
    <location>
        <begin position="337"/>
        <end position="529"/>
    </location>
</feature>
<sequence length="530" mass="60207">MNNFLYIASRSWKMIDKRSKGYFYLAVVLFLLTTLLRVSTPVFFAYIISFSGYVRENILMLCLVYAGIFCVSRFLEEFRLACYVYFEQILQKSLILNTLNKFFSLSFTDARKNTSSESAIIIDRGLGGIRSALYNLIFTLLPLSLECILLLIIIGYKASAFLAVVVFILLSAFVYFTYNFSIIAQKLQQKWFETASSNYKMMSEGIRSFEFLRSFNQTRWMNERYGRANDRFIEEVKISLKPGIILGMIQGGLLFLLFFISTFYTIHTSTDADEMVSLLVLVNGLLLQIAIPLLQFSSSYRFFIQGLSSARQLFNLLALRSVEEKKSHNLNVNVKGFQLDGVMVVYPDGKRITFPDLYIPENEIVIISGDSGVGKSSLAKVLAGLCEYDGCVNTNFKSDDIFYLHQNVDIFDMNFDENIILGKSRDEMKLVSCLNRVGFSEDEIRSMSERSFGEMGTNISGGQAQRVGLARMLYHDAKVMILDEPTTGLDDATVLKIIWAIAESSKGRTAIIVTHDERVKRIGTEHIHLT</sequence>
<dbReference type="InterPro" id="IPR036640">
    <property type="entry name" value="ABC1_TM_sf"/>
</dbReference>
<evidence type="ECO:0000256" key="4">
    <source>
        <dbReference type="ARBA" id="ARBA00022840"/>
    </source>
</evidence>
<dbReference type="PROSITE" id="PS00675">
    <property type="entry name" value="SIGMA54_INTERACT_1"/>
    <property type="match status" value="1"/>
</dbReference>
<feature type="transmembrane region" description="Helical" evidence="7">
    <location>
        <begin position="244"/>
        <end position="264"/>
    </location>
</feature>
<feature type="transmembrane region" description="Helical" evidence="7">
    <location>
        <begin position="132"/>
        <end position="154"/>
    </location>
</feature>
<dbReference type="Gene3D" id="1.20.1560.10">
    <property type="entry name" value="ABC transporter type 1, transmembrane domain"/>
    <property type="match status" value="1"/>
</dbReference>
<dbReference type="PROSITE" id="PS50929">
    <property type="entry name" value="ABC_TM1F"/>
    <property type="match status" value="1"/>
</dbReference>
<name>A0ABX7UVQ9_9GAMM</name>
<dbReference type="RefSeq" id="WP_208227279.1">
    <property type="nucleotide sequence ID" value="NZ_CP050854.1"/>
</dbReference>
<feature type="transmembrane region" description="Helical" evidence="7">
    <location>
        <begin position="160"/>
        <end position="180"/>
    </location>
</feature>
<dbReference type="SMART" id="SM00382">
    <property type="entry name" value="AAA"/>
    <property type="match status" value="1"/>
</dbReference>
<dbReference type="SUPFAM" id="SSF52540">
    <property type="entry name" value="P-loop containing nucleoside triphosphate hydrolases"/>
    <property type="match status" value="1"/>
</dbReference>
<keyword evidence="2 7" id="KW-0812">Transmembrane</keyword>